<name>A0AAJ7CBR1_CEPCN</name>
<comment type="subcellular location">
    <subcellularLocation>
        <location evidence="1 9">Mitochondrion inner membrane</location>
        <topology evidence="1 9">Multi-pass membrane protein</topology>
    </subcellularLocation>
</comment>
<evidence type="ECO:0000256" key="1">
    <source>
        <dbReference type="ARBA" id="ARBA00004448"/>
    </source>
</evidence>
<dbReference type="GO" id="GO:0042721">
    <property type="term" value="C:TIM22 mitochondrial import inner membrane insertion complex"/>
    <property type="evidence" value="ECO:0007669"/>
    <property type="project" value="UniProtKB-UniRule"/>
</dbReference>
<reference evidence="11" key="1">
    <citation type="submission" date="2025-08" db="UniProtKB">
        <authorList>
            <consortium name="RefSeq"/>
        </authorList>
    </citation>
    <scope>IDENTIFICATION</scope>
</reference>
<proteinExistence type="inferred from homology"/>
<dbReference type="AlphaFoldDB" id="A0AAJ7CBR1"/>
<dbReference type="GO" id="GO:0045039">
    <property type="term" value="P:protein insertion into mitochondrial inner membrane"/>
    <property type="evidence" value="ECO:0007669"/>
    <property type="project" value="UniProtKB-UniRule"/>
</dbReference>
<keyword evidence="6 9" id="KW-0496">Mitochondrion</keyword>
<evidence type="ECO:0000256" key="5">
    <source>
        <dbReference type="ARBA" id="ARBA00022989"/>
    </source>
</evidence>
<comment type="similarity">
    <text evidence="2 9">Belongs to the Tim17/Tim22/Tim23 family.</text>
</comment>
<evidence type="ECO:0000256" key="3">
    <source>
        <dbReference type="ARBA" id="ARBA00022692"/>
    </source>
</evidence>
<gene>
    <name evidence="11" type="primary">LOC107273186</name>
</gene>
<keyword evidence="9" id="KW-0653">Protein transport</keyword>
<dbReference type="PANTHER" id="PTHR14110">
    <property type="entry name" value="MITOCHONDRIAL IMPORT INNER MEMBRANE TRANSLOCASE SUBUNIT TIM22"/>
    <property type="match status" value="1"/>
</dbReference>
<organism evidence="10 11">
    <name type="scientific">Cephus cinctus</name>
    <name type="common">Wheat stem sawfly</name>
    <dbReference type="NCBI Taxonomy" id="211228"/>
    <lineage>
        <taxon>Eukaryota</taxon>
        <taxon>Metazoa</taxon>
        <taxon>Ecdysozoa</taxon>
        <taxon>Arthropoda</taxon>
        <taxon>Hexapoda</taxon>
        <taxon>Insecta</taxon>
        <taxon>Pterygota</taxon>
        <taxon>Neoptera</taxon>
        <taxon>Endopterygota</taxon>
        <taxon>Hymenoptera</taxon>
        <taxon>Cephoidea</taxon>
        <taxon>Cephidae</taxon>
        <taxon>Cephus</taxon>
    </lineage>
</organism>
<accession>A0AAJ7CBR1</accession>
<sequence length="197" mass="21154">MFSLDPPKPPESSSAVTETKNRVFLNDADLDKIAVYLVGSQQRFRENIIIPRIAGPVKIKTNEEKTVETVMESCAFKSIMACVLGYGLGAAIGLFSSSVNPNVASVEKQQTAREVFREMKTTTLGYAKNFAVVGCVFSAIECTIESYRGKTDWKNGTYAGGLTGGLIGLRAGIKAGLVGAAGFAAFSTAIDYYMHRS</sequence>
<evidence type="ECO:0000256" key="6">
    <source>
        <dbReference type="ARBA" id="ARBA00023128"/>
    </source>
</evidence>
<protein>
    <recommendedName>
        <fullName evidence="9">Mitochondrial import inner membrane translocase subunit TIM22</fullName>
    </recommendedName>
</protein>
<keyword evidence="10" id="KW-1185">Reference proteome</keyword>
<dbReference type="PANTHER" id="PTHR14110:SF0">
    <property type="entry name" value="MITOCHONDRIAL IMPORT INNER MEMBRANE TRANSLOCASE SUBUNIT TIM22"/>
    <property type="match status" value="1"/>
</dbReference>
<dbReference type="KEGG" id="ccin:107273186"/>
<comment type="function">
    <text evidence="8 9">Essential core component of the TIM22 complex, a complex that mediates the import and insertion of multi-pass transmembrane proteins into the mitochondrial inner membrane. In the TIM22 complex, it constitutes the voltage-activated and signal-gated channel. Forms a twin-pore translocase that uses the membrane potential as external driving force in 2 voltage-dependent steps.</text>
</comment>
<evidence type="ECO:0000256" key="7">
    <source>
        <dbReference type="ARBA" id="ARBA00023136"/>
    </source>
</evidence>
<dbReference type="GO" id="GO:0008320">
    <property type="term" value="F:protein transmembrane transporter activity"/>
    <property type="evidence" value="ECO:0007669"/>
    <property type="project" value="UniProtKB-UniRule"/>
</dbReference>
<dbReference type="Pfam" id="PF02466">
    <property type="entry name" value="Tim17"/>
    <property type="match status" value="1"/>
</dbReference>
<comment type="subunit">
    <text evidence="9">Component of the TIM22 complex.</text>
</comment>
<dbReference type="InterPro" id="IPR039175">
    <property type="entry name" value="TIM22"/>
</dbReference>
<evidence type="ECO:0000256" key="8">
    <source>
        <dbReference type="ARBA" id="ARBA00024713"/>
    </source>
</evidence>
<evidence type="ECO:0000256" key="4">
    <source>
        <dbReference type="ARBA" id="ARBA00022792"/>
    </source>
</evidence>
<keyword evidence="9" id="KW-0813">Transport</keyword>
<keyword evidence="7" id="KW-0472">Membrane</keyword>
<keyword evidence="3" id="KW-0812">Transmembrane</keyword>
<dbReference type="GO" id="GO:0030943">
    <property type="term" value="F:mitochondrion targeting sequence binding"/>
    <property type="evidence" value="ECO:0007669"/>
    <property type="project" value="TreeGrafter"/>
</dbReference>
<dbReference type="Proteomes" id="UP000694920">
    <property type="component" value="Unplaced"/>
</dbReference>
<evidence type="ECO:0000256" key="2">
    <source>
        <dbReference type="ARBA" id="ARBA00008444"/>
    </source>
</evidence>
<evidence type="ECO:0000313" key="10">
    <source>
        <dbReference type="Proteomes" id="UP000694920"/>
    </source>
</evidence>
<dbReference type="GeneID" id="107273186"/>
<keyword evidence="5" id="KW-1133">Transmembrane helix</keyword>
<keyword evidence="4 9" id="KW-0999">Mitochondrion inner membrane</keyword>
<keyword evidence="9" id="KW-0811">Translocation</keyword>
<evidence type="ECO:0000313" key="11">
    <source>
        <dbReference type="RefSeq" id="XP_015606611.1"/>
    </source>
</evidence>
<dbReference type="RefSeq" id="XP_015606611.1">
    <property type="nucleotide sequence ID" value="XM_015751125.2"/>
</dbReference>
<evidence type="ECO:0000256" key="9">
    <source>
        <dbReference type="RuleBase" id="RU367038"/>
    </source>
</evidence>